<evidence type="ECO:0000256" key="4">
    <source>
        <dbReference type="ARBA" id="ARBA00023163"/>
    </source>
</evidence>
<dbReference type="InterPro" id="IPR014327">
    <property type="entry name" value="RNA_pol_sigma70_bacteroid"/>
</dbReference>
<dbReference type="InterPro" id="IPR036388">
    <property type="entry name" value="WH-like_DNA-bd_sf"/>
</dbReference>
<feature type="domain" description="HTH luxR-type" evidence="5">
    <location>
        <begin position="136"/>
        <end position="194"/>
    </location>
</feature>
<dbReference type="RefSeq" id="WP_168738772.1">
    <property type="nucleotide sequence ID" value="NZ_JABAHZ010000002.1"/>
</dbReference>
<dbReference type="SUPFAM" id="SSF88659">
    <property type="entry name" value="Sigma3 and sigma4 domains of RNA polymerase sigma factors"/>
    <property type="match status" value="1"/>
</dbReference>
<evidence type="ECO:0000259" key="5">
    <source>
        <dbReference type="SMART" id="SM00421"/>
    </source>
</evidence>
<keyword evidence="3" id="KW-0731">Sigma factor</keyword>
<gene>
    <name evidence="6" type="ORF">HGH91_12620</name>
</gene>
<dbReference type="InterPro" id="IPR000792">
    <property type="entry name" value="Tscrpt_reg_LuxR_C"/>
</dbReference>
<dbReference type="Pfam" id="PF04542">
    <property type="entry name" value="Sigma70_r2"/>
    <property type="match status" value="1"/>
</dbReference>
<dbReference type="GO" id="GO:0006352">
    <property type="term" value="P:DNA-templated transcription initiation"/>
    <property type="evidence" value="ECO:0007669"/>
    <property type="project" value="InterPro"/>
</dbReference>
<sequence length="201" mass="23546">MRSNYSVIKPKSYHTDLELIALFKQGQPQAFDRLYERHFIRLVNIAYKKTGHLEASQELAQDVFISLYKQLPSLQPATVLENYLFVALKNRILNYHRQQLAQLKKEKAFIDDMPLARENNSQLELKELEARLQARIQQLPTQCRAVFLLSRENQLSNKEVAERLNISVNTVEQHMRKALRLLRASLGNDLAVLLLWMMMKK</sequence>
<dbReference type="PANTHER" id="PTHR43133:SF46">
    <property type="entry name" value="RNA POLYMERASE SIGMA-70 FACTOR ECF SUBFAMILY"/>
    <property type="match status" value="1"/>
</dbReference>
<dbReference type="AlphaFoldDB" id="A0A847SK47"/>
<dbReference type="GO" id="GO:0003677">
    <property type="term" value="F:DNA binding"/>
    <property type="evidence" value="ECO:0007669"/>
    <property type="project" value="InterPro"/>
</dbReference>
<keyword evidence="2" id="KW-0805">Transcription regulation</keyword>
<evidence type="ECO:0000313" key="7">
    <source>
        <dbReference type="Proteomes" id="UP000552864"/>
    </source>
</evidence>
<dbReference type="InterPro" id="IPR013324">
    <property type="entry name" value="RNA_pol_sigma_r3/r4-like"/>
</dbReference>
<dbReference type="CDD" id="cd06171">
    <property type="entry name" value="Sigma70_r4"/>
    <property type="match status" value="1"/>
</dbReference>
<dbReference type="Pfam" id="PF08281">
    <property type="entry name" value="Sigma70_r4_2"/>
    <property type="match status" value="1"/>
</dbReference>
<keyword evidence="4" id="KW-0804">Transcription</keyword>
<dbReference type="PANTHER" id="PTHR43133">
    <property type="entry name" value="RNA POLYMERASE ECF-TYPE SIGMA FACTO"/>
    <property type="match status" value="1"/>
</dbReference>
<comment type="similarity">
    <text evidence="1">Belongs to the sigma-70 factor family. ECF subfamily.</text>
</comment>
<reference evidence="6 7" key="1">
    <citation type="submission" date="2020-04" db="EMBL/GenBank/DDBJ databases">
        <authorList>
            <person name="Yin C."/>
        </authorList>
    </citation>
    <scope>NUCLEOTIDE SEQUENCE [LARGE SCALE GENOMIC DNA]</scope>
    <source>
        <strain evidence="6 7">Ak56</strain>
    </source>
</reference>
<proteinExistence type="inferred from homology"/>
<accession>A0A847SK47</accession>
<evidence type="ECO:0000256" key="2">
    <source>
        <dbReference type="ARBA" id="ARBA00023015"/>
    </source>
</evidence>
<evidence type="ECO:0000313" key="6">
    <source>
        <dbReference type="EMBL" id="NLR79475.1"/>
    </source>
</evidence>
<keyword evidence="7" id="KW-1185">Reference proteome</keyword>
<comment type="caution">
    <text evidence="6">The sequence shown here is derived from an EMBL/GenBank/DDBJ whole genome shotgun (WGS) entry which is preliminary data.</text>
</comment>
<dbReference type="SUPFAM" id="SSF88946">
    <property type="entry name" value="Sigma2 domain of RNA polymerase sigma factors"/>
    <property type="match status" value="1"/>
</dbReference>
<protein>
    <submittedName>
        <fullName evidence="6">RNA polymerase sigma-70 factor</fullName>
    </submittedName>
</protein>
<dbReference type="InterPro" id="IPR013325">
    <property type="entry name" value="RNA_pol_sigma_r2"/>
</dbReference>
<dbReference type="NCBIfam" id="TIGR02985">
    <property type="entry name" value="Sig70_bacteroi1"/>
    <property type="match status" value="1"/>
</dbReference>
<dbReference type="EMBL" id="JABAHZ010000002">
    <property type="protein sequence ID" value="NLR79475.1"/>
    <property type="molecule type" value="Genomic_DNA"/>
</dbReference>
<dbReference type="Gene3D" id="1.10.10.10">
    <property type="entry name" value="Winged helix-like DNA-binding domain superfamily/Winged helix DNA-binding domain"/>
    <property type="match status" value="1"/>
</dbReference>
<dbReference type="Proteomes" id="UP000552864">
    <property type="component" value="Unassembled WGS sequence"/>
</dbReference>
<evidence type="ECO:0000256" key="3">
    <source>
        <dbReference type="ARBA" id="ARBA00023082"/>
    </source>
</evidence>
<evidence type="ECO:0000256" key="1">
    <source>
        <dbReference type="ARBA" id="ARBA00010641"/>
    </source>
</evidence>
<dbReference type="InterPro" id="IPR014284">
    <property type="entry name" value="RNA_pol_sigma-70_dom"/>
</dbReference>
<dbReference type="Gene3D" id="1.10.1740.10">
    <property type="match status" value="1"/>
</dbReference>
<dbReference type="InterPro" id="IPR013249">
    <property type="entry name" value="RNA_pol_sigma70_r4_t2"/>
</dbReference>
<dbReference type="GO" id="GO:0016987">
    <property type="term" value="F:sigma factor activity"/>
    <property type="evidence" value="ECO:0007669"/>
    <property type="project" value="UniProtKB-KW"/>
</dbReference>
<organism evidence="6 7">
    <name type="scientific">Chitinophaga eiseniae</name>
    <dbReference type="NCBI Taxonomy" id="634771"/>
    <lineage>
        <taxon>Bacteria</taxon>
        <taxon>Pseudomonadati</taxon>
        <taxon>Bacteroidota</taxon>
        <taxon>Chitinophagia</taxon>
        <taxon>Chitinophagales</taxon>
        <taxon>Chitinophagaceae</taxon>
        <taxon>Chitinophaga</taxon>
    </lineage>
</organism>
<dbReference type="InterPro" id="IPR007627">
    <property type="entry name" value="RNA_pol_sigma70_r2"/>
</dbReference>
<dbReference type="SMART" id="SM00421">
    <property type="entry name" value="HTH_LUXR"/>
    <property type="match status" value="1"/>
</dbReference>
<dbReference type="NCBIfam" id="TIGR02937">
    <property type="entry name" value="sigma70-ECF"/>
    <property type="match status" value="1"/>
</dbReference>
<name>A0A847SK47_9BACT</name>
<dbReference type="InterPro" id="IPR039425">
    <property type="entry name" value="RNA_pol_sigma-70-like"/>
</dbReference>